<dbReference type="Proteomes" id="UP000255177">
    <property type="component" value="Unassembled WGS sequence"/>
</dbReference>
<dbReference type="EMBL" id="UIDD01000007">
    <property type="protein sequence ID" value="SUQ62826.1"/>
    <property type="molecule type" value="Genomic_DNA"/>
</dbReference>
<name>A0A380T015_9PSED</name>
<reference evidence="2" key="1">
    <citation type="submission" date="2018-07" db="EMBL/GenBank/DDBJ databases">
        <authorList>
            <person name="Blom J."/>
        </authorList>
    </citation>
    <scope>NUCLEOTIDE SEQUENCE [LARGE SCALE GENOMIC DNA]</scope>
    <source>
        <strain evidence="2">CCOS 864</strain>
    </source>
</reference>
<gene>
    <name evidence="1" type="ORF">CCOS864_02275</name>
</gene>
<dbReference type="AlphaFoldDB" id="A0A380T015"/>
<accession>A0A380T015</accession>
<sequence length="34" mass="3808">MNIKIKIKIKTKQVGTRFTSGLVPLLRQHGCANI</sequence>
<keyword evidence="2" id="KW-1185">Reference proteome</keyword>
<evidence type="ECO:0000313" key="2">
    <source>
        <dbReference type="Proteomes" id="UP000255177"/>
    </source>
</evidence>
<proteinExistence type="predicted"/>
<organism evidence="1 2">
    <name type="scientific">Pseudomonas wadenswilerensis</name>
    <dbReference type="NCBI Taxonomy" id="1785161"/>
    <lineage>
        <taxon>Bacteria</taxon>
        <taxon>Pseudomonadati</taxon>
        <taxon>Pseudomonadota</taxon>
        <taxon>Gammaproteobacteria</taxon>
        <taxon>Pseudomonadales</taxon>
        <taxon>Pseudomonadaceae</taxon>
        <taxon>Pseudomonas</taxon>
    </lineage>
</organism>
<evidence type="ECO:0000313" key="1">
    <source>
        <dbReference type="EMBL" id="SUQ62826.1"/>
    </source>
</evidence>
<protein>
    <submittedName>
        <fullName evidence="1">Uncharacterized protein</fullName>
    </submittedName>
</protein>